<dbReference type="Proteomes" id="UP000521943">
    <property type="component" value="Unassembled WGS sequence"/>
</dbReference>
<dbReference type="OrthoDB" id="2815938at2759"/>
<name>A0A8H6HFK4_9AGAR</name>
<dbReference type="AlphaFoldDB" id="A0A8H6HFK4"/>
<dbReference type="EMBL" id="JACGCI010000096">
    <property type="protein sequence ID" value="KAF6746083.1"/>
    <property type="molecule type" value="Genomic_DNA"/>
</dbReference>
<reference evidence="2 3" key="1">
    <citation type="submission" date="2020-07" db="EMBL/GenBank/DDBJ databases">
        <title>Comparative genomics of pyrophilous fungi reveals a link between fire events and developmental genes.</title>
        <authorList>
            <consortium name="DOE Joint Genome Institute"/>
            <person name="Steindorff A.S."/>
            <person name="Carver A."/>
            <person name="Calhoun S."/>
            <person name="Stillman K."/>
            <person name="Liu H."/>
            <person name="Lipzen A."/>
            <person name="Pangilinan J."/>
            <person name="Labutti K."/>
            <person name="Bruns T.D."/>
            <person name="Grigoriev I.V."/>
        </authorList>
    </citation>
    <scope>NUCLEOTIDE SEQUENCE [LARGE SCALE GENOMIC DNA]</scope>
    <source>
        <strain evidence="2 3">CBS 144469</strain>
    </source>
</reference>
<gene>
    <name evidence="2" type="ORF">DFP72DRAFT_855723</name>
</gene>
<proteinExistence type="predicted"/>
<comment type="caution">
    <text evidence="2">The sequence shown here is derived from an EMBL/GenBank/DDBJ whole genome shotgun (WGS) entry which is preliminary data.</text>
</comment>
<organism evidence="2 3">
    <name type="scientific">Ephemerocybe angulata</name>
    <dbReference type="NCBI Taxonomy" id="980116"/>
    <lineage>
        <taxon>Eukaryota</taxon>
        <taxon>Fungi</taxon>
        <taxon>Dikarya</taxon>
        <taxon>Basidiomycota</taxon>
        <taxon>Agaricomycotina</taxon>
        <taxon>Agaricomycetes</taxon>
        <taxon>Agaricomycetidae</taxon>
        <taxon>Agaricales</taxon>
        <taxon>Agaricineae</taxon>
        <taxon>Psathyrellaceae</taxon>
        <taxon>Ephemerocybe</taxon>
    </lineage>
</organism>
<evidence type="ECO:0000256" key="1">
    <source>
        <dbReference type="SAM" id="MobiDB-lite"/>
    </source>
</evidence>
<accession>A0A8H6HFK4</accession>
<keyword evidence="3" id="KW-1185">Reference proteome</keyword>
<feature type="region of interest" description="Disordered" evidence="1">
    <location>
        <begin position="1"/>
        <end position="44"/>
    </location>
</feature>
<sequence>MVSPKIAGVKRRPESSPLGEPAPKRQRIKSPAKGLQPPADQGESAISAAQKIFDQPRVCKNQFRNFSLRIVRQLCEVNGLPIVKTGKRGDKILREDCIRAILRAKDAAKFLSGGRRSPKQGPIEGETTGMAIHPGPHTGVLVDPYGTHEGQHGLTEEFLTLAGIEPGEQARPEVGSEVDFMEVDPELSTCPTSTMARVDITVRLYENPKDWNHQKEVACSRESDGSVNLEKLQLQLGYPEKKLVAITPKRLVPLFPYSKTVLIAPDVNDCLENNILQEEEETRGMIKLRQWRIKVDKLAAAFSTGFWISMSRGREGFSGYWCSIQVQAEYRGSVSVGFESATQDALKDMTKDLGDVKATLQEALDLFGGI</sequence>
<evidence type="ECO:0000313" key="3">
    <source>
        <dbReference type="Proteomes" id="UP000521943"/>
    </source>
</evidence>
<protein>
    <submittedName>
        <fullName evidence="2">Uncharacterized protein</fullName>
    </submittedName>
</protein>
<evidence type="ECO:0000313" key="2">
    <source>
        <dbReference type="EMBL" id="KAF6746083.1"/>
    </source>
</evidence>